<protein>
    <submittedName>
        <fullName evidence="1">Uncharacterized protein</fullName>
    </submittedName>
</protein>
<accession>A0ABP2E787</accession>
<organism evidence="1 2">
    <name type="scientific">Yersinia bercovieri ATCC 43970</name>
    <dbReference type="NCBI Taxonomy" id="349968"/>
    <lineage>
        <taxon>Bacteria</taxon>
        <taxon>Pseudomonadati</taxon>
        <taxon>Pseudomonadota</taxon>
        <taxon>Gammaproteobacteria</taxon>
        <taxon>Enterobacterales</taxon>
        <taxon>Yersiniaceae</taxon>
        <taxon>Yersinia</taxon>
    </lineage>
</organism>
<evidence type="ECO:0000313" key="2">
    <source>
        <dbReference type="Proteomes" id="UP000010319"/>
    </source>
</evidence>
<comment type="caution">
    <text evidence="1">The sequence shown here is derived from an EMBL/GenBank/DDBJ whole genome shotgun (WGS) entry which is preliminary data.</text>
</comment>
<keyword evidence="2" id="KW-1185">Reference proteome</keyword>
<evidence type="ECO:0000313" key="1">
    <source>
        <dbReference type="EMBL" id="EEQ08379.1"/>
    </source>
</evidence>
<gene>
    <name evidence="1" type="ORF">yberc0001_10250</name>
</gene>
<sequence>MAQERKMQQFVAIASPLFCLKNTKIEVEPTNLYNPRLYY</sequence>
<proteinExistence type="predicted"/>
<dbReference type="Proteomes" id="UP000010319">
    <property type="component" value="Unassembled WGS sequence"/>
</dbReference>
<reference evidence="1" key="1">
    <citation type="submission" date="2008-12" db="EMBL/GenBank/DDBJ databases">
        <title>Annotation of the Yersinia bercovieri ATCC 43970 genome.</title>
        <authorList>
            <person name="Read T.D."/>
            <person name="Akmal A."/>
            <person name="Bishop-Lilly K."/>
            <person name="Chen P.E."/>
            <person name="Cook C."/>
            <person name="Kiley M.P."/>
            <person name="Lentz S."/>
            <person name="Mateczun A."/>
            <person name="Nagarajan N."/>
            <person name="Nolan N."/>
            <person name="Osborne B.I."/>
            <person name="Pop M."/>
            <person name="Sozhamannan S."/>
            <person name="Stewart A.C."/>
            <person name="Sulakvelidze A."/>
            <person name="Thomason B."/>
            <person name="Willner K."/>
            <person name="Zwick M.E."/>
        </authorList>
    </citation>
    <scope>NUCLEOTIDE SEQUENCE [LARGE SCALE GENOMIC DNA]</scope>
    <source>
        <strain evidence="1">ATCC 43970</strain>
    </source>
</reference>
<dbReference type="EMBL" id="AALC02000002">
    <property type="protein sequence ID" value="EEQ08379.1"/>
    <property type="molecule type" value="Genomic_DNA"/>
</dbReference>
<name>A0ABP2E787_YERBE</name>